<proteinExistence type="predicted"/>
<organism evidence="1 2">
    <name type="scientific">Candidatus Methanofishera endochildressiae</name>
    <dbReference type="NCBI Taxonomy" id="2738884"/>
    <lineage>
        <taxon>Bacteria</taxon>
        <taxon>Pseudomonadati</taxon>
        <taxon>Pseudomonadota</taxon>
        <taxon>Gammaproteobacteria</taxon>
        <taxon>Candidatus Methanofishera</taxon>
    </lineage>
</organism>
<accession>A0A7Z0MP60</accession>
<comment type="caution">
    <text evidence="1">The sequence shown here is derived from an EMBL/GenBank/DDBJ whole genome shotgun (WGS) entry which is preliminary data.</text>
</comment>
<sequence>MTSGFCITITGSITLATGGLLILEGIIGPVVSVSITGSITLATGGLLVPEGIIGPVVSVSDGLLVPGYHPSSSQCFYYRVDNSSYWLTISPRGYHRSSSQCFYHRIDSSYSYWWTQVTVSSVH</sequence>
<dbReference type="AlphaFoldDB" id="A0A7Z0MP60"/>
<name>A0A7Z0MP60_9GAMM</name>
<dbReference type="Proteomes" id="UP000537890">
    <property type="component" value="Unassembled WGS sequence"/>
</dbReference>
<evidence type="ECO:0000313" key="1">
    <source>
        <dbReference type="EMBL" id="NYT47310.1"/>
    </source>
</evidence>
<reference evidence="1 2" key="1">
    <citation type="submission" date="2020-05" db="EMBL/GenBank/DDBJ databases">
        <title>Horizontal transmission and recombination maintain forever young bacterial symbiont genomes.</title>
        <authorList>
            <person name="Russell S.L."/>
            <person name="Pepper-Tunick E."/>
            <person name="Svedberg J."/>
            <person name="Byrne A."/>
            <person name="Ruelas Castillo J."/>
            <person name="Vollmers C."/>
            <person name="Beinart R.A."/>
            <person name="Corbett-Detig R."/>
        </authorList>
    </citation>
    <scope>NUCLEOTIDE SEQUENCE [LARGE SCALE GENOMIC DNA]</scope>
    <source>
        <strain evidence="1">4727-3</strain>
    </source>
</reference>
<dbReference type="EMBL" id="JACCHS010000121">
    <property type="protein sequence ID" value="NYT47310.1"/>
    <property type="molecule type" value="Genomic_DNA"/>
</dbReference>
<gene>
    <name evidence="1" type="ORF">H0A75_06765</name>
</gene>
<protein>
    <submittedName>
        <fullName evidence="1">Uncharacterized protein</fullName>
    </submittedName>
</protein>
<evidence type="ECO:0000313" key="2">
    <source>
        <dbReference type="Proteomes" id="UP000537890"/>
    </source>
</evidence>